<reference evidence="14 15" key="1">
    <citation type="submission" date="2020-08" db="EMBL/GenBank/DDBJ databases">
        <title>Sequencing the genomes of 1000 actinobacteria strains.</title>
        <authorList>
            <person name="Klenk H.-P."/>
        </authorList>
    </citation>
    <scope>NUCLEOTIDE SEQUENCE [LARGE SCALE GENOMIC DNA]</scope>
    <source>
        <strain evidence="14 15">DSM 44593</strain>
    </source>
</reference>
<gene>
    <name evidence="12" type="primary">htpX</name>
    <name evidence="14" type="ORF">HNR25_001694</name>
</gene>
<dbReference type="AlphaFoldDB" id="A0A841EA44"/>
<dbReference type="GO" id="GO:0004222">
    <property type="term" value="F:metalloendopeptidase activity"/>
    <property type="evidence" value="ECO:0007669"/>
    <property type="project" value="UniProtKB-UniRule"/>
</dbReference>
<evidence type="ECO:0000256" key="12">
    <source>
        <dbReference type="HAMAP-Rule" id="MF_00188"/>
    </source>
</evidence>
<dbReference type="EC" id="3.4.24.-" evidence="12"/>
<dbReference type="GO" id="GO:0006508">
    <property type="term" value="P:proteolysis"/>
    <property type="evidence" value="ECO:0007669"/>
    <property type="project" value="UniProtKB-KW"/>
</dbReference>
<dbReference type="InterPro" id="IPR001915">
    <property type="entry name" value="Peptidase_M48"/>
</dbReference>
<evidence type="ECO:0000259" key="13">
    <source>
        <dbReference type="Pfam" id="PF01435"/>
    </source>
</evidence>
<evidence type="ECO:0000256" key="1">
    <source>
        <dbReference type="ARBA" id="ARBA00004651"/>
    </source>
</evidence>
<evidence type="ECO:0000256" key="9">
    <source>
        <dbReference type="ARBA" id="ARBA00022989"/>
    </source>
</evidence>
<organism evidence="14 15">
    <name type="scientific">Streptomonospora salina</name>
    <dbReference type="NCBI Taxonomy" id="104205"/>
    <lineage>
        <taxon>Bacteria</taxon>
        <taxon>Bacillati</taxon>
        <taxon>Actinomycetota</taxon>
        <taxon>Actinomycetes</taxon>
        <taxon>Streptosporangiales</taxon>
        <taxon>Nocardiopsidaceae</taxon>
        <taxon>Streptomonospora</taxon>
    </lineage>
</organism>
<feature type="domain" description="Peptidase M48" evidence="13">
    <location>
        <begin position="67"/>
        <end position="279"/>
    </location>
</feature>
<dbReference type="EMBL" id="JACHLY010000001">
    <property type="protein sequence ID" value="MBB5997943.1"/>
    <property type="molecule type" value="Genomic_DNA"/>
</dbReference>
<keyword evidence="14" id="KW-0346">Stress response</keyword>
<dbReference type="GO" id="GO:0008270">
    <property type="term" value="F:zinc ion binding"/>
    <property type="evidence" value="ECO:0007669"/>
    <property type="project" value="UniProtKB-UniRule"/>
</dbReference>
<evidence type="ECO:0000256" key="3">
    <source>
        <dbReference type="ARBA" id="ARBA00022475"/>
    </source>
</evidence>
<evidence type="ECO:0000256" key="10">
    <source>
        <dbReference type="ARBA" id="ARBA00023049"/>
    </source>
</evidence>
<keyword evidence="6 12" id="KW-0479">Metal-binding</keyword>
<dbReference type="InterPro" id="IPR022919">
    <property type="entry name" value="Pept_M48_protease_HtpX"/>
</dbReference>
<dbReference type="GO" id="GO:0005886">
    <property type="term" value="C:plasma membrane"/>
    <property type="evidence" value="ECO:0007669"/>
    <property type="project" value="UniProtKB-SubCell"/>
</dbReference>
<evidence type="ECO:0000256" key="5">
    <source>
        <dbReference type="ARBA" id="ARBA00022692"/>
    </source>
</evidence>
<keyword evidence="8 12" id="KW-0862">Zinc</keyword>
<comment type="similarity">
    <text evidence="2 12">Belongs to the peptidase M48B family.</text>
</comment>
<evidence type="ECO:0000256" key="2">
    <source>
        <dbReference type="ARBA" id="ARBA00009779"/>
    </source>
</evidence>
<keyword evidence="11 12" id="KW-0472">Membrane</keyword>
<evidence type="ECO:0000313" key="14">
    <source>
        <dbReference type="EMBL" id="MBB5997943.1"/>
    </source>
</evidence>
<protein>
    <recommendedName>
        <fullName evidence="12">Protease HtpX homolog</fullName>
        <ecNumber evidence="12">3.4.24.-</ecNumber>
    </recommendedName>
</protein>
<dbReference type="InterPro" id="IPR050083">
    <property type="entry name" value="HtpX_protease"/>
</dbReference>
<dbReference type="PANTHER" id="PTHR43221:SF1">
    <property type="entry name" value="PROTEASE HTPX"/>
    <property type="match status" value="1"/>
</dbReference>
<keyword evidence="3 12" id="KW-1003">Cell membrane</keyword>
<feature type="binding site" evidence="12">
    <location>
        <position position="132"/>
    </location>
    <ligand>
        <name>Zn(2+)</name>
        <dbReference type="ChEBI" id="CHEBI:29105"/>
        <note>catalytic</note>
    </ligand>
</feature>
<keyword evidence="15" id="KW-1185">Reference proteome</keyword>
<feature type="active site" evidence="12">
    <location>
        <position position="133"/>
    </location>
</feature>
<keyword evidence="9 12" id="KW-1133">Transmembrane helix</keyword>
<evidence type="ECO:0000256" key="6">
    <source>
        <dbReference type="ARBA" id="ARBA00022723"/>
    </source>
</evidence>
<comment type="subcellular location">
    <subcellularLocation>
        <location evidence="1 12">Cell membrane</location>
        <topology evidence="1 12">Multi-pass membrane protein</topology>
    </subcellularLocation>
</comment>
<evidence type="ECO:0000256" key="8">
    <source>
        <dbReference type="ARBA" id="ARBA00022833"/>
    </source>
</evidence>
<keyword evidence="5 12" id="KW-0812">Transmembrane</keyword>
<comment type="cofactor">
    <cofactor evidence="12">
        <name>Zn(2+)</name>
        <dbReference type="ChEBI" id="CHEBI:29105"/>
    </cofactor>
    <text evidence="12">Binds 1 zinc ion per subunit.</text>
</comment>
<dbReference type="HAMAP" id="MF_00188">
    <property type="entry name" value="Pept_M48_protease_HtpX"/>
    <property type="match status" value="1"/>
</dbReference>
<dbReference type="Gene3D" id="3.30.2010.10">
    <property type="entry name" value="Metalloproteases ('zincins'), catalytic domain"/>
    <property type="match status" value="1"/>
</dbReference>
<dbReference type="RefSeq" id="WP_184634123.1">
    <property type="nucleotide sequence ID" value="NZ_BAABKT010000023.1"/>
</dbReference>
<comment type="caution">
    <text evidence="14">The sequence shown here is derived from an EMBL/GenBank/DDBJ whole genome shotgun (WGS) entry which is preliminary data.</text>
</comment>
<feature type="binding site" evidence="12">
    <location>
        <position position="204"/>
    </location>
    <ligand>
        <name>Zn(2+)</name>
        <dbReference type="ChEBI" id="CHEBI:29105"/>
        <note>catalytic</note>
    </ligand>
</feature>
<dbReference type="PANTHER" id="PTHR43221">
    <property type="entry name" value="PROTEASE HTPX"/>
    <property type="match status" value="1"/>
</dbReference>
<feature type="binding site" evidence="12">
    <location>
        <position position="136"/>
    </location>
    <ligand>
        <name>Zn(2+)</name>
        <dbReference type="ChEBI" id="CHEBI:29105"/>
        <note>catalytic</note>
    </ligand>
</feature>
<sequence length="287" mass="30643">MQLNTIRAAALLVGVSALVVVASWLAGGVQGLQIGIVAVVGLTAVVFLFGDSLALRAMRARPVSEIEQPDLYRIVRDLATRARQPMPRVYLSPTAAPNAFATGRSPRCAAVCCTTGLLRTLNESELRGVLAHELAHIRNRDTLVCAVAGAIAAAITSLTALALLLPLGDSEDEDVPSVLGALLFLVLGPMAAGVIRLGVRRSREYRADRAAAELTGEPLALAAALRKIDIGTRTHPLPTERPLLAVSHLMIAHPFPQRGLNKLFAAHPPVQDRIRRLRDLSERWGGI</sequence>
<feature type="transmembrane region" description="Helical" evidence="12">
    <location>
        <begin position="143"/>
        <end position="165"/>
    </location>
</feature>
<evidence type="ECO:0000256" key="7">
    <source>
        <dbReference type="ARBA" id="ARBA00022801"/>
    </source>
</evidence>
<keyword evidence="4 12" id="KW-0645">Protease</keyword>
<evidence type="ECO:0000256" key="11">
    <source>
        <dbReference type="ARBA" id="ARBA00023136"/>
    </source>
</evidence>
<accession>A0A841EA44</accession>
<evidence type="ECO:0000256" key="4">
    <source>
        <dbReference type="ARBA" id="ARBA00022670"/>
    </source>
</evidence>
<keyword evidence="7 12" id="KW-0378">Hydrolase</keyword>
<dbReference type="Pfam" id="PF01435">
    <property type="entry name" value="Peptidase_M48"/>
    <property type="match status" value="1"/>
</dbReference>
<feature type="transmembrane region" description="Helical" evidence="12">
    <location>
        <begin position="32"/>
        <end position="50"/>
    </location>
</feature>
<feature type="transmembrane region" description="Helical" evidence="12">
    <location>
        <begin position="177"/>
        <end position="199"/>
    </location>
</feature>
<dbReference type="Proteomes" id="UP000578077">
    <property type="component" value="Unassembled WGS sequence"/>
</dbReference>
<name>A0A841EA44_9ACTN</name>
<keyword evidence="10 12" id="KW-0482">Metalloprotease</keyword>
<proteinExistence type="inferred from homology"/>
<evidence type="ECO:0000313" key="15">
    <source>
        <dbReference type="Proteomes" id="UP000578077"/>
    </source>
</evidence>